<accession>A0AAV9G439</accession>
<reference evidence="8" key="2">
    <citation type="submission" date="2023-05" db="EMBL/GenBank/DDBJ databases">
        <authorList>
            <consortium name="Lawrence Berkeley National Laboratory"/>
            <person name="Steindorff A."/>
            <person name="Hensen N."/>
            <person name="Bonometti L."/>
            <person name="Westerberg I."/>
            <person name="Brannstrom I.O."/>
            <person name="Guillou S."/>
            <person name="Cros-Aarteil S."/>
            <person name="Calhoun S."/>
            <person name="Haridas S."/>
            <person name="Kuo A."/>
            <person name="Mondo S."/>
            <person name="Pangilinan J."/>
            <person name="Riley R."/>
            <person name="Labutti K."/>
            <person name="Andreopoulos B."/>
            <person name="Lipzen A."/>
            <person name="Chen C."/>
            <person name="Yanf M."/>
            <person name="Daum C."/>
            <person name="Ng V."/>
            <person name="Clum A."/>
            <person name="Ohm R."/>
            <person name="Martin F."/>
            <person name="Silar P."/>
            <person name="Natvig D."/>
            <person name="Lalanne C."/>
            <person name="Gautier V."/>
            <person name="Ament-Velasquez S.L."/>
            <person name="Kruys A."/>
            <person name="Hutchinson M.I."/>
            <person name="Powell A.J."/>
            <person name="Barry K."/>
            <person name="Miller A.N."/>
            <person name="Grigoriev I.V."/>
            <person name="Debuchy R."/>
            <person name="Gladieux P."/>
            <person name="Thoren M.H."/>
            <person name="Johannesson H."/>
        </authorList>
    </citation>
    <scope>NUCLEOTIDE SEQUENCE</scope>
    <source>
        <strain evidence="8">PSN243</strain>
    </source>
</reference>
<dbReference type="Pfam" id="PF00172">
    <property type="entry name" value="Zn_clus"/>
    <property type="match status" value="1"/>
</dbReference>
<dbReference type="EMBL" id="MU866027">
    <property type="protein sequence ID" value="KAK4442192.1"/>
    <property type="molecule type" value="Genomic_DNA"/>
</dbReference>
<dbReference type="GO" id="GO:0005634">
    <property type="term" value="C:nucleus"/>
    <property type="evidence" value="ECO:0007669"/>
    <property type="project" value="TreeGrafter"/>
</dbReference>
<protein>
    <recommendedName>
        <fullName evidence="7">Zn(2)-C6 fungal-type domain-containing protein</fullName>
    </recommendedName>
</protein>
<feature type="domain" description="Zn(2)-C6 fungal-type" evidence="7">
    <location>
        <begin position="96"/>
        <end position="125"/>
    </location>
</feature>
<feature type="compositionally biased region" description="Basic and acidic residues" evidence="6">
    <location>
        <begin position="235"/>
        <end position="247"/>
    </location>
</feature>
<feature type="region of interest" description="Disordered" evidence="6">
    <location>
        <begin position="228"/>
        <end position="253"/>
    </location>
</feature>
<reference evidence="8" key="1">
    <citation type="journal article" date="2023" name="Mol. Phylogenet. Evol.">
        <title>Genome-scale phylogeny and comparative genomics of the fungal order Sordariales.</title>
        <authorList>
            <person name="Hensen N."/>
            <person name="Bonometti L."/>
            <person name="Westerberg I."/>
            <person name="Brannstrom I.O."/>
            <person name="Guillou S."/>
            <person name="Cros-Aarteil S."/>
            <person name="Calhoun S."/>
            <person name="Haridas S."/>
            <person name="Kuo A."/>
            <person name="Mondo S."/>
            <person name="Pangilinan J."/>
            <person name="Riley R."/>
            <person name="LaButti K."/>
            <person name="Andreopoulos B."/>
            <person name="Lipzen A."/>
            <person name="Chen C."/>
            <person name="Yan M."/>
            <person name="Daum C."/>
            <person name="Ng V."/>
            <person name="Clum A."/>
            <person name="Steindorff A."/>
            <person name="Ohm R.A."/>
            <person name="Martin F."/>
            <person name="Silar P."/>
            <person name="Natvig D.O."/>
            <person name="Lalanne C."/>
            <person name="Gautier V."/>
            <person name="Ament-Velasquez S.L."/>
            <person name="Kruys A."/>
            <person name="Hutchinson M.I."/>
            <person name="Powell A.J."/>
            <person name="Barry K."/>
            <person name="Miller A.N."/>
            <person name="Grigoriev I.V."/>
            <person name="Debuchy R."/>
            <person name="Gladieux P."/>
            <person name="Hiltunen Thoren M."/>
            <person name="Johannesson H."/>
        </authorList>
    </citation>
    <scope>NUCLEOTIDE SEQUENCE</scope>
    <source>
        <strain evidence="8">PSN243</strain>
    </source>
</reference>
<keyword evidence="5" id="KW-0175">Coiled coil</keyword>
<evidence type="ECO:0000256" key="2">
    <source>
        <dbReference type="ARBA" id="ARBA00023015"/>
    </source>
</evidence>
<evidence type="ECO:0000313" key="9">
    <source>
        <dbReference type="Proteomes" id="UP001321760"/>
    </source>
</evidence>
<dbReference type="SUPFAM" id="SSF57701">
    <property type="entry name" value="Zn2/Cys6 DNA-binding domain"/>
    <property type="match status" value="1"/>
</dbReference>
<dbReference type="PROSITE" id="PS50048">
    <property type="entry name" value="ZN2_CY6_FUNGAL_2"/>
    <property type="match status" value="1"/>
</dbReference>
<keyword evidence="9" id="KW-1185">Reference proteome</keyword>
<dbReference type="SMART" id="SM00066">
    <property type="entry name" value="GAL4"/>
    <property type="match status" value="1"/>
</dbReference>
<dbReference type="InterPro" id="IPR036864">
    <property type="entry name" value="Zn2-C6_fun-type_DNA-bd_sf"/>
</dbReference>
<dbReference type="Gene3D" id="4.10.240.10">
    <property type="entry name" value="Zn(2)-C6 fungal-type DNA-binding domain"/>
    <property type="match status" value="1"/>
</dbReference>
<dbReference type="InterPro" id="IPR007219">
    <property type="entry name" value="XnlR_reg_dom"/>
</dbReference>
<comment type="caution">
    <text evidence="8">The sequence shown here is derived from an EMBL/GenBank/DDBJ whole genome shotgun (WGS) entry which is preliminary data.</text>
</comment>
<dbReference type="PANTHER" id="PTHR47424:SF5">
    <property type="entry name" value="ZN(II)2CYS6 TRANSCRIPTION FACTOR (EUROFUNG)"/>
    <property type="match status" value="1"/>
</dbReference>
<feature type="region of interest" description="Disordered" evidence="6">
    <location>
        <begin position="753"/>
        <end position="773"/>
    </location>
</feature>
<organism evidence="8 9">
    <name type="scientific">Podospora aff. communis PSN243</name>
    <dbReference type="NCBI Taxonomy" id="3040156"/>
    <lineage>
        <taxon>Eukaryota</taxon>
        <taxon>Fungi</taxon>
        <taxon>Dikarya</taxon>
        <taxon>Ascomycota</taxon>
        <taxon>Pezizomycotina</taxon>
        <taxon>Sordariomycetes</taxon>
        <taxon>Sordariomycetidae</taxon>
        <taxon>Sordariales</taxon>
        <taxon>Podosporaceae</taxon>
        <taxon>Podospora</taxon>
    </lineage>
</organism>
<evidence type="ECO:0000313" key="8">
    <source>
        <dbReference type="EMBL" id="KAK4442192.1"/>
    </source>
</evidence>
<dbReference type="SMART" id="SM00906">
    <property type="entry name" value="Fungal_trans"/>
    <property type="match status" value="1"/>
</dbReference>
<dbReference type="Pfam" id="PF04082">
    <property type="entry name" value="Fungal_trans"/>
    <property type="match status" value="1"/>
</dbReference>
<feature type="compositionally biased region" description="Low complexity" evidence="6">
    <location>
        <begin position="15"/>
        <end position="24"/>
    </location>
</feature>
<dbReference type="GO" id="GO:0000981">
    <property type="term" value="F:DNA-binding transcription factor activity, RNA polymerase II-specific"/>
    <property type="evidence" value="ECO:0007669"/>
    <property type="project" value="InterPro"/>
</dbReference>
<dbReference type="GO" id="GO:0008270">
    <property type="term" value="F:zinc ion binding"/>
    <property type="evidence" value="ECO:0007669"/>
    <property type="project" value="InterPro"/>
</dbReference>
<dbReference type="AlphaFoldDB" id="A0AAV9G439"/>
<feature type="compositionally biased region" description="Low complexity" evidence="6">
    <location>
        <begin position="47"/>
        <end position="69"/>
    </location>
</feature>
<gene>
    <name evidence="8" type="ORF">QBC34DRAFT_30073</name>
</gene>
<dbReference type="Proteomes" id="UP001321760">
    <property type="component" value="Unassembled WGS sequence"/>
</dbReference>
<dbReference type="CDD" id="cd00067">
    <property type="entry name" value="GAL4"/>
    <property type="match status" value="1"/>
</dbReference>
<dbReference type="GO" id="GO:0006351">
    <property type="term" value="P:DNA-templated transcription"/>
    <property type="evidence" value="ECO:0007669"/>
    <property type="project" value="InterPro"/>
</dbReference>
<dbReference type="InterPro" id="IPR051127">
    <property type="entry name" value="Fungal_SecMet_Regulators"/>
</dbReference>
<sequence length="804" mass="89797">MDLLDAQASEIRSFLGPSPLGGPLRPNGHHSTRSAPGENSALSPQIASGSSPGFSGASSNASNGLASSSKRSAHDDDAEASAKQQRSKRNRYISIACNECKRRKIKCNGEAPCQRCGHLKLQCLYAPNCCSNSVKDSEEFRQLAEQVGQLQRQVSELTESMNTLRQEAVRLAPIQATLPLTHSAGLATLPAASAIPSLPLPPFRVPKTFSGPTGISYTVNHAKNTIKKLGYSGPKEPDESFPPEHAHQPSPMPQPVLQTDPIWDFDHDEMARLCGVYEEEMGVMYPIVKIDDVLEHLKKLTAWMDNVRQNGQDPNDTTLLSSKSLLLRVIMCCALATEEHANSPRADRLYAAVQPIIDKRLISEPAKAEDIPFLALAAGYRFLSNDEILAWRTMGHVTRLCFELGLHRRDGVARIKDPQDRRNALYTFWSTYMLDRRWSFSTGLPFVCQDDKIDPKLPFPDNNPYLIAMVSHARLAAKVWRLVDYFEPAVIRELKPSDFEDLDREVLEWYQGVPTELHLDSIEHNTTPVPSSGKQTYDLGRLRIWMRLRFLQIRTWIYTPVLHSGTSIAENQRLADRAVELAKEIIRSLSHLNNTTELYRRLQVFYHQFLTSAISVLFLASTHAPLRFSGSCRVEFYMALELIKGLSARSWVSQRLWRTIRSLKAYAQRVGMEETRTAEDGSMTTSILEHGGQIPMLGPAHYTTAPEGHAEHGSAFHPTPSSLSPAAQEMHVRDDQINGIRLQSEIQRIFEGYVSRGPSPGASPAASDDISPSRGLVTFDGSVGGDMNLEFETETFYEQFKDMF</sequence>
<evidence type="ECO:0000259" key="7">
    <source>
        <dbReference type="PROSITE" id="PS50048"/>
    </source>
</evidence>
<keyword evidence="4" id="KW-0539">Nucleus</keyword>
<keyword evidence="1" id="KW-0479">Metal-binding</keyword>
<feature type="compositionally biased region" description="Low complexity" evidence="6">
    <location>
        <begin position="755"/>
        <end position="773"/>
    </location>
</feature>
<evidence type="ECO:0000256" key="5">
    <source>
        <dbReference type="SAM" id="Coils"/>
    </source>
</evidence>
<evidence type="ECO:0000256" key="3">
    <source>
        <dbReference type="ARBA" id="ARBA00023163"/>
    </source>
</evidence>
<dbReference type="CDD" id="cd12148">
    <property type="entry name" value="fungal_TF_MHR"/>
    <property type="match status" value="1"/>
</dbReference>
<name>A0AAV9G439_9PEZI</name>
<evidence type="ECO:0000256" key="6">
    <source>
        <dbReference type="SAM" id="MobiDB-lite"/>
    </source>
</evidence>
<dbReference type="PANTHER" id="PTHR47424">
    <property type="entry name" value="REGULATORY PROTEIN GAL4"/>
    <property type="match status" value="1"/>
</dbReference>
<feature type="region of interest" description="Disordered" evidence="6">
    <location>
        <begin position="1"/>
        <end position="87"/>
    </location>
</feature>
<dbReference type="InterPro" id="IPR001138">
    <property type="entry name" value="Zn2Cys6_DnaBD"/>
</dbReference>
<keyword evidence="3" id="KW-0804">Transcription</keyword>
<evidence type="ECO:0000256" key="1">
    <source>
        <dbReference type="ARBA" id="ARBA00022723"/>
    </source>
</evidence>
<dbReference type="GO" id="GO:0000978">
    <property type="term" value="F:RNA polymerase II cis-regulatory region sequence-specific DNA binding"/>
    <property type="evidence" value="ECO:0007669"/>
    <property type="project" value="TreeGrafter"/>
</dbReference>
<feature type="coiled-coil region" evidence="5">
    <location>
        <begin position="140"/>
        <end position="167"/>
    </location>
</feature>
<dbReference type="PROSITE" id="PS00463">
    <property type="entry name" value="ZN2_CY6_FUNGAL_1"/>
    <property type="match status" value="1"/>
</dbReference>
<proteinExistence type="predicted"/>
<keyword evidence="2" id="KW-0805">Transcription regulation</keyword>
<evidence type="ECO:0000256" key="4">
    <source>
        <dbReference type="ARBA" id="ARBA00023242"/>
    </source>
</evidence>
<dbReference type="GO" id="GO:0000435">
    <property type="term" value="P:positive regulation of transcription from RNA polymerase II promoter by galactose"/>
    <property type="evidence" value="ECO:0007669"/>
    <property type="project" value="TreeGrafter"/>
</dbReference>